<dbReference type="EMBL" id="KV448561">
    <property type="protein sequence ID" value="OAX34843.1"/>
    <property type="molecule type" value="Genomic_DNA"/>
</dbReference>
<dbReference type="AlphaFoldDB" id="A0A1B7MQG7"/>
<accession>A0A1B7MQG7</accession>
<gene>
    <name evidence="1" type="ORF">K503DRAFT_416446</name>
</gene>
<proteinExistence type="predicted"/>
<name>A0A1B7MQG7_9AGAM</name>
<reference evidence="1 2" key="1">
    <citation type="submission" date="2016-06" db="EMBL/GenBank/DDBJ databases">
        <title>Comparative genomics of the ectomycorrhizal sister species Rhizopogon vinicolor and Rhizopogon vesiculosus (Basidiomycota: Boletales) reveals a divergence of the mating type B locus.</title>
        <authorList>
            <consortium name="DOE Joint Genome Institute"/>
            <person name="Mujic A.B."/>
            <person name="Kuo A."/>
            <person name="Tritt A."/>
            <person name="Lipzen A."/>
            <person name="Chen C."/>
            <person name="Johnson J."/>
            <person name="Sharma A."/>
            <person name="Barry K."/>
            <person name="Grigoriev I.V."/>
            <person name="Spatafora J.W."/>
        </authorList>
    </citation>
    <scope>NUCLEOTIDE SEQUENCE [LARGE SCALE GENOMIC DNA]</scope>
    <source>
        <strain evidence="1 2">AM-OR11-026</strain>
    </source>
</reference>
<keyword evidence="2" id="KW-1185">Reference proteome</keyword>
<dbReference type="InParanoid" id="A0A1B7MQG7"/>
<evidence type="ECO:0000313" key="1">
    <source>
        <dbReference type="EMBL" id="OAX34843.1"/>
    </source>
</evidence>
<evidence type="ECO:0000313" key="2">
    <source>
        <dbReference type="Proteomes" id="UP000092154"/>
    </source>
</evidence>
<dbReference type="Proteomes" id="UP000092154">
    <property type="component" value="Unassembled WGS sequence"/>
</dbReference>
<organism evidence="1 2">
    <name type="scientific">Rhizopogon vinicolor AM-OR11-026</name>
    <dbReference type="NCBI Taxonomy" id="1314800"/>
    <lineage>
        <taxon>Eukaryota</taxon>
        <taxon>Fungi</taxon>
        <taxon>Dikarya</taxon>
        <taxon>Basidiomycota</taxon>
        <taxon>Agaricomycotina</taxon>
        <taxon>Agaricomycetes</taxon>
        <taxon>Agaricomycetidae</taxon>
        <taxon>Boletales</taxon>
        <taxon>Suillineae</taxon>
        <taxon>Rhizopogonaceae</taxon>
        <taxon>Rhizopogon</taxon>
    </lineage>
</organism>
<protein>
    <submittedName>
        <fullName evidence="1">Uncharacterized protein</fullName>
    </submittedName>
</protein>
<sequence length="91" mass="10467">MLNIAVCHYQKRTRRTTSCIRRDSVKKYKSHRRIRVTAEVLACVSNTVGVQNNPHRAIVSFLFMGNAQASWGFKGCFLTMYQILATKILNF</sequence>